<dbReference type="RefSeq" id="XP_003056718.1">
    <property type="nucleotide sequence ID" value="XM_003056672.1"/>
</dbReference>
<dbReference type="GO" id="GO:0042054">
    <property type="term" value="F:histone methyltransferase activity"/>
    <property type="evidence" value="ECO:0007669"/>
    <property type="project" value="TreeGrafter"/>
</dbReference>
<dbReference type="GO" id="GO:0003690">
    <property type="term" value="F:double-stranded DNA binding"/>
    <property type="evidence" value="ECO:0007669"/>
    <property type="project" value="TreeGrafter"/>
</dbReference>
<dbReference type="AlphaFoldDB" id="C1MNX1"/>
<dbReference type="GeneID" id="9682625"/>
<accession>C1MNX1</accession>
<dbReference type="SUPFAM" id="SSF88697">
    <property type="entry name" value="PUA domain-like"/>
    <property type="match status" value="1"/>
</dbReference>
<dbReference type="InterPro" id="IPR051357">
    <property type="entry name" value="H3K9_HMTase_SUVAR3-9"/>
</dbReference>
<proteinExistence type="predicted"/>
<dbReference type="GO" id="GO:0005634">
    <property type="term" value="C:nucleus"/>
    <property type="evidence" value="ECO:0007669"/>
    <property type="project" value="UniProtKB-SubCell"/>
</dbReference>
<keyword evidence="7" id="KW-1185">Reference proteome</keyword>
<dbReference type="OrthoDB" id="422362at2759"/>
<dbReference type="EMBL" id="GG663737">
    <property type="protein sequence ID" value="EEH58363.1"/>
    <property type="molecule type" value="Genomic_DNA"/>
</dbReference>
<name>C1MNX1_MICPC</name>
<dbReference type="PANTHER" id="PTHR45660:SF13">
    <property type="entry name" value="HISTONE-LYSINE N-METHYLTRANSFERASE SETMAR"/>
    <property type="match status" value="1"/>
</dbReference>
<evidence type="ECO:0000256" key="1">
    <source>
        <dbReference type="ARBA" id="ARBA00004286"/>
    </source>
</evidence>
<dbReference type="PANTHER" id="PTHR45660">
    <property type="entry name" value="HISTONE-LYSINE N-METHYLTRANSFERASE SETMAR"/>
    <property type="match status" value="1"/>
</dbReference>
<dbReference type="Proteomes" id="UP000001876">
    <property type="component" value="Unassembled WGS sequence"/>
</dbReference>
<dbReference type="eggNOG" id="KOG1082">
    <property type="taxonomic scope" value="Eukaryota"/>
</dbReference>
<dbReference type="InterPro" id="IPR036987">
    <property type="entry name" value="SRA-YDG_sf"/>
</dbReference>
<evidence type="ECO:0000313" key="7">
    <source>
        <dbReference type="Proteomes" id="UP000001876"/>
    </source>
</evidence>
<gene>
    <name evidence="6" type="ORF">MICPUCDRAFT_62078</name>
</gene>
<dbReference type="InterPro" id="IPR003105">
    <property type="entry name" value="SRA_YDG"/>
</dbReference>
<evidence type="ECO:0000259" key="4">
    <source>
        <dbReference type="PROSITE" id="PS50280"/>
    </source>
</evidence>
<dbReference type="SMART" id="SM00466">
    <property type="entry name" value="SRA"/>
    <property type="match status" value="1"/>
</dbReference>
<dbReference type="Pfam" id="PF00856">
    <property type="entry name" value="SET"/>
    <property type="match status" value="1"/>
</dbReference>
<dbReference type="PROSITE" id="PS50280">
    <property type="entry name" value="SET"/>
    <property type="match status" value="1"/>
</dbReference>
<feature type="domain" description="YDG" evidence="5">
    <location>
        <begin position="24"/>
        <end position="177"/>
    </location>
</feature>
<evidence type="ECO:0000256" key="3">
    <source>
        <dbReference type="PROSITE-ProRule" id="PRU00358"/>
    </source>
</evidence>
<evidence type="ECO:0000259" key="5">
    <source>
        <dbReference type="PROSITE" id="PS51015"/>
    </source>
</evidence>
<comment type="subcellular location">
    <subcellularLocation>
        <location evidence="1">Chromosome</location>
    </subcellularLocation>
    <subcellularLocation>
        <location evidence="3">Nucleus</location>
    </subcellularLocation>
</comment>
<dbReference type="Pfam" id="PF02182">
    <property type="entry name" value="SAD_SRA"/>
    <property type="match status" value="1"/>
</dbReference>
<dbReference type="InterPro" id="IPR046341">
    <property type="entry name" value="SET_dom_sf"/>
</dbReference>
<organism evidence="7">
    <name type="scientific">Micromonas pusilla (strain CCMP1545)</name>
    <name type="common">Picoplanktonic green alga</name>
    <dbReference type="NCBI Taxonomy" id="564608"/>
    <lineage>
        <taxon>Eukaryota</taxon>
        <taxon>Viridiplantae</taxon>
        <taxon>Chlorophyta</taxon>
        <taxon>Mamiellophyceae</taxon>
        <taxon>Mamiellales</taxon>
        <taxon>Mamiellaceae</taxon>
        <taxon>Micromonas</taxon>
    </lineage>
</organism>
<dbReference type="PROSITE" id="PS51015">
    <property type="entry name" value="YDG"/>
    <property type="match status" value="1"/>
</dbReference>
<evidence type="ECO:0000256" key="2">
    <source>
        <dbReference type="ARBA" id="ARBA00023242"/>
    </source>
</evidence>
<dbReference type="InterPro" id="IPR001214">
    <property type="entry name" value="SET_dom"/>
</dbReference>
<sequence>MRDLGMYLQGYEAGGTQEPKKVTGGLMGVPVGTKYNSRAEMFACGMHMHWLAGIATYKTAREKGKKEVVVANSIAMSGGFEDDLDASDRCPYTGAGMNDLLHTGRQYADQSISENASNRAMAAACDLGLPIRVVRGAPDKDSFSGKVYTYDGLYLVESYHLVVGKSGYKVARFDLVRLDGQPPVTSASVHFKQSRSALPAKQRPEDRPGFVMADLSLGTESLPVCVVNAFDESSPHWAPPPRPLKLPPGCDSVEKISAFFLETFPRSGGVPPKEAFAYLPCGVVARSASRVPAPPPRTPTSSELRALNACTLKDPTRGPYDAKGTLVNDGCLVYEGEPGYVRGEPVKCGSNATSVGLTHRMEVFRTEGKGWGVRSWDPIKAGEFVCEFTGEMLTHSEAEKRGEHEHEDAYEGAGEYDEYLFGLNPSHPEPLAALLKGEYDDEDVKKFKASGRTTPTPTQVQKLLDLAGLSAADAETQFELDGKRAGSFARFINSSDQPNLFAQAVVTGHLDPRQCRICLFACFDIPAMTELSYDYGSEYQTNLLGDEYREQLARGSR</sequence>
<dbReference type="KEGG" id="mpp:MICPUCDRAFT_62078"/>
<feature type="domain" description="SET" evidence="4">
    <location>
        <begin position="359"/>
        <end position="536"/>
    </location>
</feature>
<dbReference type="GO" id="GO:0005694">
    <property type="term" value="C:chromosome"/>
    <property type="evidence" value="ECO:0007669"/>
    <property type="project" value="UniProtKB-SubCell"/>
</dbReference>
<dbReference type="STRING" id="564608.C1MNX1"/>
<dbReference type="Gene3D" id="2.170.270.10">
    <property type="entry name" value="SET domain"/>
    <property type="match status" value="1"/>
</dbReference>
<dbReference type="SUPFAM" id="SSF82199">
    <property type="entry name" value="SET domain"/>
    <property type="match status" value="1"/>
</dbReference>
<evidence type="ECO:0000313" key="6">
    <source>
        <dbReference type="EMBL" id="EEH58363.1"/>
    </source>
</evidence>
<dbReference type="Gene3D" id="2.30.280.10">
    <property type="entry name" value="SRA-YDG"/>
    <property type="match status" value="1"/>
</dbReference>
<dbReference type="SMART" id="SM00317">
    <property type="entry name" value="SET"/>
    <property type="match status" value="1"/>
</dbReference>
<dbReference type="InterPro" id="IPR015947">
    <property type="entry name" value="PUA-like_sf"/>
</dbReference>
<keyword evidence="2 3" id="KW-0539">Nucleus</keyword>
<protein>
    <submittedName>
        <fullName evidence="6">Set domain protein</fullName>
    </submittedName>
</protein>
<reference evidence="6 7" key="1">
    <citation type="journal article" date="2009" name="Science">
        <title>Green evolution and dynamic adaptations revealed by genomes of the marine picoeukaryotes Micromonas.</title>
        <authorList>
            <person name="Worden A.Z."/>
            <person name="Lee J.H."/>
            <person name="Mock T."/>
            <person name="Rouze P."/>
            <person name="Simmons M.P."/>
            <person name="Aerts A.L."/>
            <person name="Allen A.E."/>
            <person name="Cuvelier M.L."/>
            <person name="Derelle E."/>
            <person name="Everett M.V."/>
            <person name="Foulon E."/>
            <person name="Grimwood J."/>
            <person name="Gundlach H."/>
            <person name="Henrissat B."/>
            <person name="Napoli C."/>
            <person name="McDonald S.M."/>
            <person name="Parker M.S."/>
            <person name="Rombauts S."/>
            <person name="Salamov A."/>
            <person name="Von Dassow P."/>
            <person name="Badger J.H."/>
            <person name="Coutinho P.M."/>
            <person name="Demir E."/>
            <person name="Dubchak I."/>
            <person name="Gentemann C."/>
            <person name="Eikrem W."/>
            <person name="Gready J.E."/>
            <person name="John U."/>
            <person name="Lanier W."/>
            <person name="Lindquist E.A."/>
            <person name="Lucas S."/>
            <person name="Mayer K.F."/>
            <person name="Moreau H."/>
            <person name="Not F."/>
            <person name="Otillar R."/>
            <person name="Panaud O."/>
            <person name="Pangilinan J."/>
            <person name="Paulsen I."/>
            <person name="Piegu B."/>
            <person name="Poliakov A."/>
            <person name="Robbens S."/>
            <person name="Schmutz J."/>
            <person name="Toulza E."/>
            <person name="Wyss T."/>
            <person name="Zelensky A."/>
            <person name="Zhou K."/>
            <person name="Armbrust E.V."/>
            <person name="Bhattacharya D."/>
            <person name="Goodenough U.W."/>
            <person name="Van de Peer Y."/>
            <person name="Grigoriev I.V."/>
        </authorList>
    </citation>
    <scope>NUCLEOTIDE SEQUENCE [LARGE SCALE GENOMIC DNA]</scope>
    <source>
        <strain evidence="6 7">CCMP1545</strain>
    </source>
</reference>
<dbReference type="OMA" id="VIRGHNC"/>